<accession>A0A377GVS9</accession>
<dbReference type="PANTHER" id="PTHR30337:SF0">
    <property type="entry name" value="NUCLEASE SBCCD SUBUNIT D"/>
    <property type="match status" value="1"/>
</dbReference>
<evidence type="ECO:0000256" key="2">
    <source>
        <dbReference type="ARBA" id="ARBA00022801"/>
    </source>
</evidence>
<dbReference type="GO" id="GO:0004527">
    <property type="term" value="F:exonuclease activity"/>
    <property type="evidence" value="ECO:0007669"/>
    <property type="project" value="UniProtKB-KW"/>
</dbReference>
<sequence>MKILHCSDIHLGKRPFGTREFSEKRYLDFFKAFDEMVDIGISENVELLIVAGDLFDKKELSPDTLERTEKIFQKLKNKEIKVFLIEGNHDNINGNDEINSWLGYLEKKGFVHRGKYKINNKEYNFEKFRIGDVNIYGLGYPGFLIDEVLEKLNFELNENEKNIVVVHTALGGSEYLPGLAATESIKNLKDKVIYIAGGHLHSYQVYPKEKPYFFIPGSLEYWNILNEKSNRKGGIIFDTESGEYNFIEITPRKRIEVNFEYQKDVKEEFKKFCDELKLTGEELVIVNIQIKENGFVNIAELESILENSGALKGYIKLRYLDSMVGDIISEKGYYTIKEAEKRIISEWEDFKDTDKILEYLQKFKEYQEESDRKEDFLSLFDKMLEEEIGIENK</sequence>
<keyword evidence="3" id="KW-0269">Exonuclease</keyword>
<dbReference type="InterPro" id="IPR050535">
    <property type="entry name" value="DNA_Repair-Maintenance_Comp"/>
</dbReference>
<dbReference type="PANTHER" id="PTHR30337">
    <property type="entry name" value="COMPONENT OF ATP-DEPENDENT DSDNA EXONUCLEASE"/>
    <property type="match status" value="1"/>
</dbReference>
<dbReference type="Gene3D" id="3.60.21.10">
    <property type="match status" value="1"/>
</dbReference>
<dbReference type="SUPFAM" id="SSF56300">
    <property type="entry name" value="Metallo-dependent phosphatases"/>
    <property type="match status" value="1"/>
</dbReference>
<name>A0A377GVS9_9FUSO</name>
<dbReference type="CDD" id="cd00840">
    <property type="entry name" value="MPP_Mre11_N"/>
    <property type="match status" value="1"/>
</dbReference>
<dbReference type="OrthoDB" id="9773856at2"/>
<organism evidence="5 6">
    <name type="scientific">Fusobacterium necrogenes</name>
    <dbReference type="NCBI Taxonomy" id="858"/>
    <lineage>
        <taxon>Bacteria</taxon>
        <taxon>Fusobacteriati</taxon>
        <taxon>Fusobacteriota</taxon>
        <taxon>Fusobacteriia</taxon>
        <taxon>Fusobacteriales</taxon>
        <taxon>Fusobacteriaceae</taxon>
        <taxon>Fusobacterium</taxon>
    </lineage>
</organism>
<dbReference type="InterPro" id="IPR004843">
    <property type="entry name" value="Calcineurin-like_PHP"/>
</dbReference>
<dbReference type="AlphaFoldDB" id="A0A377GVS9"/>
<protein>
    <submittedName>
        <fullName evidence="5">Nuclease sbcCD subunit D</fullName>
    </submittedName>
</protein>
<dbReference type="Proteomes" id="UP000255328">
    <property type="component" value="Unassembled WGS sequence"/>
</dbReference>
<evidence type="ECO:0000313" key="6">
    <source>
        <dbReference type="Proteomes" id="UP000255328"/>
    </source>
</evidence>
<gene>
    <name evidence="5" type="primary">sbcD</name>
    <name evidence="5" type="ORF">NCTC10723_00375</name>
</gene>
<evidence type="ECO:0000256" key="3">
    <source>
        <dbReference type="ARBA" id="ARBA00022839"/>
    </source>
</evidence>
<evidence type="ECO:0000256" key="1">
    <source>
        <dbReference type="ARBA" id="ARBA00022722"/>
    </source>
</evidence>
<dbReference type="InterPro" id="IPR029052">
    <property type="entry name" value="Metallo-depent_PP-like"/>
</dbReference>
<dbReference type="InterPro" id="IPR041796">
    <property type="entry name" value="Mre11_N"/>
</dbReference>
<keyword evidence="1" id="KW-0540">Nuclease</keyword>
<evidence type="ECO:0000313" key="5">
    <source>
        <dbReference type="EMBL" id="STO30943.1"/>
    </source>
</evidence>
<proteinExistence type="predicted"/>
<feature type="domain" description="Calcineurin-like phosphoesterase" evidence="4">
    <location>
        <begin position="1"/>
        <end position="203"/>
    </location>
</feature>
<keyword evidence="2" id="KW-0378">Hydrolase</keyword>
<keyword evidence="6" id="KW-1185">Reference proteome</keyword>
<reference evidence="5 6" key="1">
    <citation type="submission" date="2018-06" db="EMBL/GenBank/DDBJ databases">
        <authorList>
            <consortium name="Pathogen Informatics"/>
            <person name="Doyle S."/>
        </authorList>
    </citation>
    <scope>NUCLEOTIDE SEQUENCE [LARGE SCALE GENOMIC DNA]</scope>
    <source>
        <strain evidence="5 6">NCTC10723</strain>
    </source>
</reference>
<evidence type="ECO:0000259" key="4">
    <source>
        <dbReference type="Pfam" id="PF00149"/>
    </source>
</evidence>
<dbReference type="RefSeq" id="WP_115268810.1">
    <property type="nucleotide sequence ID" value="NZ_CASFEE010000001.1"/>
</dbReference>
<dbReference type="Pfam" id="PF00149">
    <property type="entry name" value="Metallophos"/>
    <property type="match status" value="1"/>
</dbReference>
<dbReference type="EMBL" id="UGGU01000003">
    <property type="protein sequence ID" value="STO30943.1"/>
    <property type="molecule type" value="Genomic_DNA"/>
</dbReference>